<evidence type="ECO:0000313" key="1">
    <source>
        <dbReference type="EMBL" id="GAA0872946.1"/>
    </source>
</evidence>
<dbReference type="Proteomes" id="UP001500507">
    <property type="component" value="Unassembled WGS sequence"/>
</dbReference>
<sequence length="220" mass="24756">MYIEAFFIPVMKKRSTFLGIMFVGLFATQLYAQKVTEQCIDAKEIDSVILKAEEVFKISIISYGKNEIKIETIAEGEYYQQVFLEEETNDETLYLTSSFDRSLVGGYDKLSAHKVISFEITLYVPRRMRVQLESPLASLTTDGSFDYLEAVLRNGNCVLKDFKGNGVISTTQGNIAVEVYNTSVTALSKNGTAMFPKEKLKGKHRLNLISLNGDILITKK</sequence>
<organism evidence="1 2">
    <name type="scientific">Gangjinia marincola</name>
    <dbReference type="NCBI Taxonomy" id="578463"/>
    <lineage>
        <taxon>Bacteria</taxon>
        <taxon>Pseudomonadati</taxon>
        <taxon>Bacteroidota</taxon>
        <taxon>Flavobacteriia</taxon>
        <taxon>Flavobacteriales</taxon>
        <taxon>Flavobacteriaceae</taxon>
        <taxon>Gangjinia</taxon>
    </lineage>
</organism>
<name>A0ABP3XY71_9FLAO</name>
<keyword evidence="2" id="KW-1185">Reference proteome</keyword>
<evidence type="ECO:0000313" key="2">
    <source>
        <dbReference type="Proteomes" id="UP001500507"/>
    </source>
</evidence>
<gene>
    <name evidence="1" type="ORF">GCM10009117_20930</name>
</gene>
<evidence type="ECO:0008006" key="3">
    <source>
        <dbReference type="Google" id="ProtNLM"/>
    </source>
</evidence>
<proteinExistence type="predicted"/>
<reference evidence="2" key="1">
    <citation type="journal article" date="2019" name="Int. J. Syst. Evol. Microbiol.">
        <title>The Global Catalogue of Microorganisms (GCM) 10K type strain sequencing project: providing services to taxonomists for standard genome sequencing and annotation.</title>
        <authorList>
            <consortium name="The Broad Institute Genomics Platform"/>
            <consortium name="The Broad Institute Genome Sequencing Center for Infectious Disease"/>
            <person name="Wu L."/>
            <person name="Ma J."/>
        </authorList>
    </citation>
    <scope>NUCLEOTIDE SEQUENCE [LARGE SCALE GENOMIC DNA]</scope>
    <source>
        <strain evidence="2">JCM 16082</strain>
    </source>
</reference>
<dbReference type="EMBL" id="BAAAFG010000015">
    <property type="protein sequence ID" value="GAA0872946.1"/>
    <property type="molecule type" value="Genomic_DNA"/>
</dbReference>
<accession>A0ABP3XY71</accession>
<protein>
    <recommendedName>
        <fullName evidence="3">Adhesin domain-containing protein</fullName>
    </recommendedName>
</protein>
<comment type="caution">
    <text evidence="1">The sequence shown here is derived from an EMBL/GenBank/DDBJ whole genome shotgun (WGS) entry which is preliminary data.</text>
</comment>